<dbReference type="InterPro" id="IPR029063">
    <property type="entry name" value="SAM-dependent_MTases_sf"/>
</dbReference>
<proteinExistence type="predicted"/>
<dbReference type="AlphaFoldDB" id="A0A369J406"/>
<dbReference type="GO" id="GO:0005829">
    <property type="term" value="C:cytosol"/>
    <property type="evidence" value="ECO:0007669"/>
    <property type="project" value="TreeGrafter"/>
</dbReference>
<dbReference type="GO" id="GO:0032991">
    <property type="term" value="C:protein-containing complex"/>
    <property type="evidence" value="ECO:0007669"/>
    <property type="project" value="TreeGrafter"/>
</dbReference>
<dbReference type="STRING" id="39966.A0A369J406"/>
<dbReference type="OrthoDB" id="2529286at2759"/>
<sequence>METGEDPIIRGVVQISGDSERVTDADEEVFLLYSDLQSSVQSGSDVFRGLGHVDSRKDTMTISFELKDSVSTTDTIAVSGSRSSRRNKKQRNRNDAGRTIQIELAQDKTALRTRKGDTGSVLWKASIDFAQMILQQIHSRSRNSLLNPTLLKTQHVLELGAGTGLLAIAFSSLVQRYTVTDIKDLLPLLRKNVASNFDGWPSCAPSTPGSNVFVEELDWVILQSTKPIHRPRLVNVDPVDLLLVVDCIYHPSLLPALVETIDYLVHSERTAVLVVVELRAVDVIREFLELWMGKPGWDIWRVGDNLVEKPYAMWLGWRKDIQ</sequence>
<accession>A0A369J406</accession>
<keyword evidence="3" id="KW-1185">Reference proteome</keyword>
<dbReference type="GO" id="GO:0008757">
    <property type="term" value="F:S-adenosylmethionine-dependent methyltransferase activity"/>
    <property type="evidence" value="ECO:0007669"/>
    <property type="project" value="UniProtKB-ARBA"/>
</dbReference>
<evidence type="ECO:0000313" key="3">
    <source>
        <dbReference type="Proteomes" id="UP000076154"/>
    </source>
</evidence>
<protein>
    <submittedName>
        <fullName evidence="2">Diaminohydroxyphosphoribosylamino-pyrimidine deaminase</fullName>
    </submittedName>
</protein>
<gene>
    <name evidence="2" type="primary">rib2_0</name>
    <name evidence="2" type="ORF">Hypma_003672</name>
</gene>
<dbReference type="EMBL" id="LUEZ02000138">
    <property type="protein sequence ID" value="RDB15880.1"/>
    <property type="molecule type" value="Genomic_DNA"/>
</dbReference>
<evidence type="ECO:0000256" key="1">
    <source>
        <dbReference type="SAM" id="MobiDB-lite"/>
    </source>
</evidence>
<dbReference type="InParanoid" id="A0A369J406"/>
<feature type="region of interest" description="Disordered" evidence="1">
    <location>
        <begin position="75"/>
        <end position="98"/>
    </location>
</feature>
<dbReference type="Pfam" id="PF10294">
    <property type="entry name" value="Methyltransf_16"/>
    <property type="match status" value="1"/>
</dbReference>
<evidence type="ECO:0000313" key="2">
    <source>
        <dbReference type="EMBL" id="RDB15880.1"/>
    </source>
</evidence>
<comment type="caution">
    <text evidence="2">The sequence shown here is derived from an EMBL/GenBank/DDBJ whole genome shotgun (WGS) entry which is preliminary data.</text>
</comment>
<dbReference type="PANTHER" id="PTHR14614:SF109">
    <property type="entry name" value="RIBOSOMAL LYSINE N-METHYLTRANSFERASE 5"/>
    <property type="match status" value="1"/>
</dbReference>
<dbReference type="Gene3D" id="3.40.50.150">
    <property type="entry name" value="Vaccinia Virus protein VP39"/>
    <property type="match status" value="1"/>
</dbReference>
<dbReference type="SUPFAM" id="SSF53335">
    <property type="entry name" value="S-adenosyl-L-methionine-dependent methyltransferases"/>
    <property type="match status" value="1"/>
</dbReference>
<dbReference type="Proteomes" id="UP000076154">
    <property type="component" value="Unassembled WGS sequence"/>
</dbReference>
<dbReference type="InterPro" id="IPR019410">
    <property type="entry name" value="Methyltransf_16"/>
</dbReference>
<dbReference type="PANTHER" id="PTHR14614">
    <property type="entry name" value="HEPATOCELLULAR CARCINOMA-ASSOCIATED ANTIGEN"/>
    <property type="match status" value="1"/>
</dbReference>
<name>A0A369J406_HYPMA</name>
<organism evidence="2 3">
    <name type="scientific">Hypsizygus marmoreus</name>
    <name type="common">White beech mushroom</name>
    <name type="synonym">Agaricus marmoreus</name>
    <dbReference type="NCBI Taxonomy" id="39966"/>
    <lineage>
        <taxon>Eukaryota</taxon>
        <taxon>Fungi</taxon>
        <taxon>Dikarya</taxon>
        <taxon>Basidiomycota</taxon>
        <taxon>Agaricomycotina</taxon>
        <taxon>Agaricomycetes</taxon>
        <taxon>Agaricomycetidae</taxon>
        <taxon>Agaricales</taxon>
        <taxon>Tricholomatineae</taxon>
        <taxon>Lyophyllaceae</taxon>
        <taxon>Hypsizygus</taxon>
    </lineage>
</organism>
<reference evidence="2" key="1">
    <citation type="submission" date="2018-04" db="EMBL/GenBank/DDBJ databases">
        <title>Whole genome sequencing of Hypsizygus marmoreus.</title>
        <authorList>
            <person name="Choi I.-G."/>
            <person name="Min B."/>
            <person name="Kim J.-G."/>
            <person name="Kim S."/>
            <person name="Oh Y.-L."/>
            <person name="Kong W.-S."/>
            <person name="Park H."/>
            <person name="Jeong J."/>
            <person name="Song E.-S."/>
        </authorList>
    </citation>
    <scope>NUCLEOTIDE SEQUENCE [LARGE SCALE GENOMIC DNA]</scope>
    <source>
        <strain evidence="2">51987-8</strain>
    </source>
</reference>